<keyword evidence="12" id="KW-1003">Cell membrane</keyword>
<feature type="site" description="Transition state stabilizer" evidence="11">
    <location>
        <position position="202"/>
    </location>
</feature>
<evidence type="ECO:0000313" key="15">
    <source>
        <dbReference type="EMBL" id="AVQ00043.1"/>
    </source>
</evidence>
<evidence type="ECO:0000256" key="13">
    <source>
        <dbReference type="SAM" id="MobiDB-lite"/>
    </source>
</evidence>
<dbReference type="InterPro" id="IPR039901">
    <property type="entry name" value="Kdotransferase"/>
</dbReference>
<dbReference type="EMBL" id="CP027860">
    <property type="protein sequence ID" value="AVQ00043.1"/>
    <property type="molecule type" value="Genomic_DNA"/>
</dbReference>
<feature type="transmembrane region" description="Helical" evidence="12">
    <location>
        <begin position="76"/>
        <end position="94"/>
    </location>
</feature>
<dbReference type="PANTHER" id="PTHR42755">
    <property type="entry name" value="3-DEOXY-MANNO-OCTULOSONATE CYTIDYLYLTRANSFERASE"/>
    <property type="match status" value="1"/>
</dbReference>
<dbReference type="OrthoDB" id="9789797at2"/>
<comment type="similarity">
    <text evidence="3">Belongs to the glycosyltransferase group 1 family. Glycosyltransferase 30 subfamily.</text>
</comment>
<evidence type="ECO:0000256" key="8">
    <source>
        <dbReference type="ARBA" id="ARBA00031445"/>
    </source>
</evidence>
<reference evidence="15 16" key="2">
    <citation type="submission" date="2018-03" db="EMBL/GenBank/DDBJ databases">
        <authorList>
            <person name="Keele B.F."/>
        </authorList>
    </citation>
    <scope>NUCLEOTIDE SEQUENCE [LARGE SCALE GENOMIC DNA]</scope>
    <source>
        <strain evidence="15 16">D13</strain>
    </source>
</reference>
<keyword evidence="16" id="KW-1185">Reference proteome</keyword>
<comment type="subcellular location">
    <subcellularLocation>
        <location evidence="1">Cell inner membrane</location>
        <topology evidence="1">Single-pass membrane protein</topology>
        <orientation evidence="1">Cytoplasmic side</orientation>
    </subcellularLocation>
    <subcellularLocation>
        <location evidence="12">Cell membrane</location>
    </subcellularLocation>
</comment>
<evidence type="ECO:0000256" key="9">
    <source>
        <dbReference type="ARBA" id="ARBA00049183"/>
    </source>
</evidence>
<reference evidence="15 16" key="1">
    <citation type="submission" date="2018-03" db="EMBL/GenBank/DDBJ databases">
        <title>Ahniella affigens gen. nov., sp. nov., a gammaproteobacterium isolated from sandy soil near a stream.</title>
        <authorList>
            <person name="Ko Y."/>
            <person name="Kim J.-H."/>
        </authorList>
    </citation>
    <scope>NUCLEOTIDE SEQUENCE [LARGE SCALE GENOMIC DNA]</scope>
    <source>
        <strain evidence="15 16">D13</strain>
    </source>
</reference>
<feature type="site" description="Transition state stabilizer" evidence="11">
    <location>
        <position position="280"/>
    </location>
</feature>
<evidence type="ECO:0000256" key="1">
    <source>
        <dbReference type="ARBA" id="ARBA00004388"/>
    </source>
</evidence>
<organism evidence="15 16">
    <name type="scientific">Ahniella affigens</name>
    <dbReference type="NCBI Taxonomy" id="2021234"/>
    <lineage>
        <taxon>Bacteria</taxon>
        <taxon>Pseudomonadati</taxon>
        <taxon>Pseudomonadota</taxon>
        <taxon>Gammaproteobacteria</taxon>
        <taxon>Lysobacterales</taxon>
        <taxon>Rhodanobacteraceae</taxon>
        <taxon>Ahniella</taxon>
    </lineage>
</organism>
<evidence type="ECO:0000256" key="6">
    <source>
        <dbReference type="ARBA" id="ARBA00022679"/>
    </source>
</evidence>
<evidence type="ECO:0000256" key="2">
    <source>
        <dbReference type="ARBA" id="ARBA00004713"/>
    </source>
</evidence>
<keyword evidence="12" id="KW-1133">Transmembrane helix</keyword>
<protein>
    <recommendedName>
        <fullName evidence="5 12">3-deoxy-D-manno-octulosonic acid transferase</fullName>
        <shortName evidence="12">Kdo transferase</shortName>
        <ecNumber evidence="4 12">2.4.99.12</ecNumber>
    </recommendedName>
    <alternativeName>
        <fullName evidence="8 12">Lipid IV(A) 3-deoxy-D-manno-octulosonic acid transferase</fullName>
    </alternativeName>
</protein>
<evidence type="ECO:0000256" key="4">
    <source>
        <dbReference type="ARBA" id="ARBA00012621"/>
    </source>
</evidence>
<feature type="compositionally biased region" description="Basic and acidic residues" evidence="13">
    <location>
        <begin position="18"/>
        <end position="31"/>
    </location>
</feature>
<feature type="active site" description="Proton acceptor" evidence="10">
    <location>
        <position position="132"/>
    </location>
</feature>
<evidence type="ECO:0000256" key="12">
    <source>
        <dbReference type="RuleBase" id="RU365103"/>
    </source>
</evidence>
<comment type="catalytic activity">
    <reaction evidence="9 12">
        <text>lipid IVA (E. coli) + CMP-3-deoxy-beta-D-manno-octulosonate = alpha-Kdo-(2-&gt;6)-lipid IVA (E. coli) + CMP + H(+)</text>
        <dbReference type="Rhea" id="RHEA:28066"/>
        <dbReference type="ChEBI" id="CHEBI:15378"/>
        <dbReference type="ChEBI" id="CHEBI:58603"/>
        <dbReference type="ChEBI" id="CHEBI:60364"/>
        <dbReference type="ChEBI" id="CHEBI:60377"/>
        <dbReference type="ChEBI" id="CHEBI:85987"/>
        <dbReference type="EC" id="2.4.99.12"/>
    </reaction>
</comment>
<feature type="region of interest" description="Disordered" evidence="13">
    <location>
        <begin position="1"/>
        <end position="35"/>
    </location>
</feature>
<comment type="pathway">
    <text evidence="2 12">Bacterial outer membrane biogenesis; LPS core biosynthesis.</text>
</comment>
<gene>
    <name evidence="15" type="ORF">C7S18_07600</name>
</gene>
<dbReference type="AlphaFoldDB" id="A0A2P1PYW3"/>
<accession>A0A2P1PYW3</accession>
<dbReference type="Pfam" id="PF04413">
    <property type="entry name" value="Glycos_transf_N"/>
    <property type="match status" value="1"/>
</dbReference>
<dbReference type="Gene3D" id="3.40.50.11720">
    <property type="entry name" value="3-Deoxy-D-manno-octulosonic-acid transferase, N-terminal domain"/>
    <property type="match status" value="1"/>
</dbReference>
<dbReference type="InterPro" id="IPR007507">
    <property type="entry name" value="Glycos_transf_N"/>
</dbReference>
<dbReference type="GO" id="GO:0009244">
    <property type="term" value="P:lipopolysaccharide core region biosynthetic process"/>
    <property type="evidence" value="ECO:0007669"/>
    <property type="project" value="UniProtKB-UniRule"/>
</dbReference>
<dbReference type="Gene3D" id="3.40.50.2000">
    <property type="entry name" value="Glycogen Phosphorylase B"/>
    <property type="match status" value="1"/>
</dbReference>
<keyword evidence="12" id="KW-0448">Lipopolysaccharide biosynthesis</keyword>
<evidence type="ECO:0000256" key="3">
    <source>
        <dbReference type="ARBA" id="ARBA00006380"/>
    </source>
</evidence>
<dbReference type="FunFam" id="3.40.50.11720:FF:000001">
    <property type="entry name" value="3-deoxy-D-manno-octulosonic acid transferase"/>
    <property type="match status" value="1"/>
</dbReference>
<dbReference type="GO" id="GO:0005886">
    <property type="term" value="C:plasma membrane"/>
    <property type="evidence" value="ECO:0007669"/>
    <property type="project" value="UniProtKB-SubCell"/>
</dbReference>
<sequence length="510" mass="57652">MPKHRGQAPTKQTAEPGWRIREHLQEPERQTPRPGAFAGQRLFFRSGGFRQDTFQGGLLCWHFTRSARLPVFWQRLLYTVTMYLLTPVIVYRLAWRGLRYRDYFGRWKERFGFFPDPNINQSIWVHAVSVGEVNAALPLIEAMMKRFADTRIVVTTVTPTGSARTLKLFNDRVFHVYLPYDLPASIDRFLDRIKPKMAVIMETEIWPNLYHLCEKRGIPILIANARLSERSLRGYGPVRPLARAAVRSVAQLAVQSKQDAERLLRLGAMPERLVITGNVKFDMPVPSGLERIGKVLREYWGEPRPVWIAASTHEGEEARVLEAHARVLRRFPDALLVIAPRHPERFRPVQQICKGYGFRTLCRSEDTVAHHDTQCFVVDTLGELLNFFAACDVAFVAGSLDPIGGHNVLEPAALAKPVLVGPHTFNFEQITENLINDGAAIRIQDSASLGDAALRLLADRDLRLKMGHQALLAVERERGAVKRTIDLIEAVLHPGVRRAESVSVGPGHQS</sequence>
<evidence type="ECO:0000313" key="16">
    <source>
        <dbReference type="Proteomes" id="UP000241074"/>
    </source>
</evidence>
<comment type="function">
    <text evidence="12">Involved in lipopolysaccharide (LPS) biosynthesis. Catalyzes the transfer of 3-deoxy-D-manno-octulosonate (Kdo) residue(s) from CMP-Kdo to lipid IV(A), the tetraacyldisaccharide-1,4'-bisphosphate precursor of lipid A.</text>
</comment>
<proteinExistence type="inferred from homology"/>
<name>A0A2P1PYW3_9GAMM</name>
<keyword evidence="6 12" id="KW-0808">Transferase</keyword>
<dbReference type="GO" id="GO:0043842">
    <property type="term" value="F:Kdo transferase activity"/>
    <property type="evidence" value="ECO:0007669"/>
    <property type="project" value="UniProtKB-EC"/>
</dbReference>
<dbReference type="Proteomes" id="UP000241074">
    <property type="component" value="Chromosome"/>
</dbReference>
<dbReference type="KEGG" id="xba:C7S18_07600"/>
<keyword evidence="12" id="KW-0812">Transmembrane</keyword>
<evidence type="ECO:0000256" key="5">
    <source>
        <dbReference type="ARBA" id="ARBA00019077"/>
    </source>
</evidence>
<evidence type="ECO:0000259" key="14">
    <source>
        <dbReference type="Pfam" id="PF04413"/>
    </source>
</evidence>
<evidence type="ECO:0000256" key="11">
    <source>
        <dbReference type="PIRSR" id="PIRSR639901-2"/>
    </source>
</evidence>
<evidence type="ECO:0000256" key="10">
    <source>
        <dbReference type="PIRSR" id="PIRSR639901-1"/>
    </source>
</evidence>
<feature type="domain" description="3-deoxy-D-manno-octulosonic-acid transferase N-terminal" evidence="14">
    <location>
        <begin position="106"/>
        <end position="283"/>
    </location>
</feature>
<dbReference type="PANTHER" id="PTHR42755:SF1">
    <property type="entry name" value="3-DEOXY-D-MANNO-OCTULOSONIC ACID TRANSFERASE, MITOCHONDRIAL-RELATED"/>
    <property type="match status" value="1"/>
</dbReference>
<dbReference type="GO" id="GO:0009245">
    <property type="term" value="P:lipid A biosynthetic process"/>
    <property type="evidence" value="ECO:0007669"/>
    <property type="project" value="TreeGrafter"/>
</dbReference>
<keyword evidence="12" id="KW-0472">Membrane</keyword>
<dbReference type="FunFam" id="3.40.50.2000:FF:000032">
    <property type="entry name" value="3-deoxy-D-manno-octulosonic acid transferase"/>
    <property type="match status" value="1"/>
</dbReference>
<dbReference type="SUPFAM" id="SSF53756">
    <property type="entry name" value="UDP-Glycosyltransferase/glycogen phosphorylase"/>
    <property type="match status" value="1"/>
</dbReference>
<dbReference type="EC" id="2.4.99.12" evidence="4 12"/>
<keyword evidence="7" id="KW-0735">Signal-anchor</keyword>
<dbReference type="InterPro" id="IPR038107">
    <property type="entry name" value="Glycos_transf_N_sf"/>
</dbReference>
<evidence type="ECO:0000256" key="7">
    <source>
        <dbReference type="ARBA" id="ARBA00022968"/>
    </source>
</evidence>
<dbReference type="UniPathway" id="UPA00958"/>
<dbReference type="NCBIfam" id="NF004388">
    <property type="entry name" value="PRK05749.1-4"/>
    <property type="match status" value="1"/>
</dbReference>